<evidence type="ECO:0000313" key="10">
    <source>
        <dbReference type="EMBL" id="SSX35721.1"/>
    </source>
</evidence>
<dbReference type="Gene3D" id="3.40.30.10">
    <property type="entry name" value="Glutaredoxin"/>
    <property type="match status" value="1"/>
</dbReference>
<name>A0A336N1B9_CULSO</name>
<dbReference type="VEuPathDB" id="VectorBase:CSON010933"/>
<sequence>MALVRGGAISRSAGLQSAITKQVKLLNLKAVKRITITFDPLHENAVETRNFLWHLSLPKVQLSNPNCALKTEIVCDRRPGEVKFQLLPSIAEKVKVKQVNLNSGNLSTLELLQLTNKLITVHAPKEEALNVKRGSMDVIEKLYGEMPAFTDIFTEETFYMFVGCFVATTLVIVCIASRFIKIKPIE</sequence>
<comment type="similarity">
    <text evidence="2">Belongs to the mitochondrion-specific ribosomal protein mL53 family.</text>
</comment>
<evidence type="ECO:0000256" key="1">
    <source>
        <dbReference type="ARBA" id="ARBA00004173"/>
    </source>
</evidence>
<proteinExistence type="inferred from homology"/>
<evidence type="ECO:0000256" key="4">
    <source>
        <dbReference type="ARBA" id="ARBA00022980"/>
    </source>
</evidence>
<accession>A0A336N1B9</accession>
<dbReference type="OMA" id="HIMARKH"/>
<protein>
    <recommendedName>
        <fullName evidence="7">Large ribosomal subunit protein mL53</fullName>
    </recommendedName>
    <alternativeName>
        <fullName evidence="8">39S ribosomal protein L53, mitochondrial</fullName>
    </alternativeName>
</protein>
<organism evidence="10">
    <name type="scientific">Culicoides sonorensis</name>
    <name type="common">Biting midge</name>
    <dbReference type="NCBI Taxonomy" id="179676"/>
    <lineage>
        <taxon>Eukaryota</taxon>
        <taxon>Metazoa</taxon>
        <taxon>Ecdysozoa</taxon>
        <taxon>Arthropoda</taxon>
        <taxon>Hexapoda</taxon>
        <taxon>Insecta</taxon>
        <taxon>Pterygota</taxon>
        <taxon>Neoptera</taxon>
        <taxon>Endopterygota</taxon>
        <taxon>Diptera</taxon>
        <taxon>Nematocera</taxon>
        <taxon>Chironomoidea</taxon>
        <taxon>Ceratopogonidae</taxon>
        <taxon>Ceratopogoninae</taxon>
        <taxon>Culicoides</taxon>
        <taxon>Monoculicoides</taxon>
    </lineage>
</organism>
<dbReference type="PANTHER" id="PTHR33618:SF1">
    <property type="entry name" value="LARGE RIBOSOMAL SUBUNIT PROTEIN ML53"/>
    <property type="match status" value="1"/>
</dbReference>
<evidence type="ECO:0000256" key="2">
    <source>
        <dbReference type="ARBA" id="ARBA00005557"/>
    </source>
</evidence>
<keyword evidence="9" id="KW-1133">Transmembrane helix</keyword>
<comment type="subcellular location">
    <subcellularLocation>
        <location evidence="1">Mitochondrion</location>
    </subcellularLocation>
</comment>
<dbReference type="PANTHER" id="PTHR33618">
    <property type="entry name" value="39S RIBOSOMAL PROTEIN L53, MITOCHONDRIAL"/>
    <property type="match status" value="1"/>
</dbReference>
<evidence type="ECO:0000256" key="7">
    <source>
        <dbReference type="ARBA" id="ARBA00035180"/>
    </source>
</evidence>
<dbReference type="InterPro" id="IPR052473">
    <property type="entry name" value="mtLSU_mL53"/>
</dbReference>
<dbReference type="GO" id="GO:0005762">
    <property type="term" value="C:mitochondrial large ribosomal subunit"/>
    <property type="evidence" value="ECO:0007669"/>
    <property type="project" value="TreeGrafter"/>
</dbReference>
<keyword evidence="9" id="KW-0812">Transmembrane</keyword>
<gene>
    <name evidence="10" type="primary">CSON010933</name>
</gene>
<dbReference type="InterPro" id="IPR019716">
    <property type="entry name" value="Ribosomal_mL53"/>
</dbReference>
<dbReference type="EMBL" id="UFQT01004578">
    <property type="protein sequence ID" value="SSX35721.1"/>
    <property type="molecule type" value="Genomic_DNA"/>
</dbReference>
<dbReference type="AlphaFoldDB" id="A0A336N1B9"/>
<keyword evidence="4" id="KW-0689">Ribosomal protein</keyword>
<evidence type="ECO:0000256" key="9">
    <source>
        <dbReference type="SAM" id="Phobius"/>
    </source>
</evidence>
<keyword evidence="6" id="KW-0687">Ribonucleoprotein</keyword>
<evidence type="ECO:0000256" key="3">
    <source>
        <dbReference type="ARBA" id="ARBA00022946"/>
    </source>
</evidence>
<evidence type="ECO:0000256" key="8">
    <source>
        <dbReference type="ARBA" id="ARBA00042721"/>
    </source>
</evidence>
<keyword evidence="9" id="KW-0472">Membrane</keyword>
<dbReference type="Pfam" id="PF10780">
    <property type="entry name" value="MRP_L53"/>
    <property type="match status" value="1"/>
</dbReference>
<keyword evidence="5" id="KW-0496">Mitochondrion</keyword>
<keyword evidence="3" id="KW-0809">Transit peptide</keyword>
<reference evidence="10" key="1">
    <citation type="submission" date="2018-07" db="EMBL/GenBank/DDBJ databases">
        <authorList>
            <person name="Quirk P.G."/>
            <person name="Krulwich T.A."/>
        </authorList>
    </citation>
    <scope>NUCLEOTIDE SEQUENCE</scope>
</reference>
<evidence type="ECO:0000256" key="5">
    <source>
        <dbReference type="ARBA" id="ARBA00023128"/>
    </source>
</evidence>
<feature type="transmembrane region" description="Helical" evidence="9">
    <location>
        <begin position="158"/>
        <end position="180"/>
    </location>
</feature>
<evidence type="ECO:0000256" key="6">
    <source>
        <dbReference type="ARBA" id="ARBA00023274"/>
    </source>
</evidence>